<dbReference type="OrthoDB" id="10460762at2759"/>
<reference evidence="5" key="1">
    <citation type="journal article" date="2020" name="Genome Biol.">
        <title>Gamete binning: chromosome-level and haplotype-resolved genome assembly enabled by high-throughput single-cell sequencing of gamete genomes.</title>
        <authorList>
            <person name="Campoy J.A."/>
            <person name="Sun H."/>
            <person name="Goel M."/>
            <person name="Jiao W.-B."/>
            <person name="Folz-Donahue K."/>
            <person name="Wang N."/>
            <person name="Rubio M."/>
            <person name="Liu C."/>
            <person name="Kukat C."/>
            <person name="Ruiz D."/>
            <person name="Huettel B."/>
            <person name="Schneeberger K."/>
        </authorList>
    </citation>
    <scope>NUCLEOTIDE SEQUENCE [LARGE SCALE GENOMIC DNA]</scope>
    <source>
        <strain evidence="5">cv. Rojo Pasion</strain>
    </source>
</reference>
<evidence type="ECO:0000313" key="3">
    <source>
        <dbReference type="EMBL" id="CAB4304839.1"/>
    </source>
</evidence>
<gene>
    <name evidence="2" type="ORF">CURHAP_LOCUS22847</name>
    <name evidence="3" type="ORF">ORAREDHAP_LOCUS22614</name>
</gene>
<dbReference type="AlphaFoldDB" id="A0A6J5UGT5"/>
<sequence>MANVKCLIIVMSCPADDASDAKSEPVESAPETIPEASPPVVQEKKPAEKQPVKPKWLKL</sequence>
<dbReference type="Proteomes" id="UP000507245">
    <property type="component" value="Unassembled WGS sequence"/>
</dbReference>
<feature type="region of interest" description="Disordered" evidence="1">
    <location>
        <begin position="16"/>
        <end position="59"/>
    </location>
</feature>
<organism evidence="2 4">
    <name type="scientific">Prunus armeniaca</name>
    <name type="common">Apricot</name>
    <name type="synonym">Armeniaca vulgaris</name>
    <dbReference type="NCBI Taxonomy" id="36596"/>
    <lineage>
        <taxon>Eukaryota</taxon>
        <taxon>Viridiplantae</taxon>
        <taxon>Streptophyta</taxon>
        <taxon>Embryophyta</taxon>
        <taxon>Tracheophyta</taxon>
        <taxon>Spermatophyta</taxon>
        <taxon>Magnoliopsida</taxon>
        <taxon>eudicotyledons</taxon>
        <taxon>Gunneridae</taxon>
        <taxon>Pentapetalae</taxon>
        <taxon>rosids</taxon>
        <taxon>fabids</taxon>
        <taxon>Rosales</taxon>
        <taxon>Rosaceae</taxon>
        <taxon>Amygdaloideae</taxon>
        <taxon>Amygdaleae</taxon>
        <taxon>Prunus</taxon>
    </lineage>
</organism>
<dbReference type="Proteomes" id="UP000507222">
    <property type="component" value="Unassembled WGS sequence"/>
</dbReference>
<name>A0A6J5UGT5_PRUAR</name>
<reference evidence="2 4" key="2">
    <citation type="submission" date="2020-05" db="EMBL/GenBank/DDBJ databases">
        <authorList>
            <person name="Campoy J."/>
            <person name="Schneeberger K."/>
            <person name="Spophaly S."/>
        </authorList>
    </citation>
    <scope>NUCLEOTIDE SEQUENCE [LARGE SCALE GENOMIC DNA]</scope>
    <source>
        <strain evidence="2">PruArmRojPasFocal</strain>
    </source>
</reference>
<evidence type="ECO:0000313" key="2">
    <source>
        <dbReference type="EMBL" id="CAB4274365.1"/>
    </source>
</evidence>
<evidence type="ECO:0000256" key="1">
    <source>
        <dbReference type="SAM" id="MobiDB-lite"/>
    </source>
</evidence>
<protein>
    <submittedName>
        <fullName evidence="2">Uncharacterized protein</fullName>
    </submittedName>
</protein>
<accession>A0A6J5UGT5</accession>
<evidence type="ECO:0000313" key="4">
    <source>
        <dbReference type="Proteomes" id="UP000507222"/>
    </source>
</evidence>
<proteinExistence type="predicted"/>
<dbReference type="EMBL" id="CAEKDK010000003">
    <property type="protein sequence ID" value="CAB4274365.1"/>
    <property type="molecule type" value="Genomic_DNA"/>
</dbReference>
<evidence type="ECO:0000313" key="5">
    <source>
        <dbReference type="Proteomes" id="UP000507245"/>
    </source>
</evidence>
<keyword evidence="5" id="KW-1185">Reference proteome</keyword>
<feature type="compositionally biased region" description="Basic and acidic residues" evidence="1">
    <location>
        <begin position="42"/>
        <end position="51"/>
    </location>
</feature>
<dbReference type="EMBL" id="CAEKKB010000003">
    <property type="protein sequence ID" value="CAB4304839.1"/>
    <property type="molecule type" value="Genomic_DNA"/>
</dbReference>